<gene>
    <name evidence="1" type="ORF">PPENT_87.1.T0630078</name>
</gene>
<keyword evidence="2" id="KW-1185">Reference proteome</keyword>
<protein>
    <submittedName>
        <fullName evidence="1">Uncharacterized protein</fullName>
    </submittedName>
</protein>
<name>A0A8S1VGB0_9CILI</name>
<evidence type="ECO:0000313" key="2">
    <source>
        <dbReference type="Proteomes" id="UP000689195"/>
    </source>
</evidence>
<dbReference type="Proteomes" id="UP000689195">
    <property type="component" value="Unassembled WGS sequence"/>
</dbReference>
<sequence>MKANSKSLSYSIKKDLYLQIAQLKSKLNELIDYHKTFEVVQYVEQQREWLQKLFQA</sequence>
<evidence type="ECO:0000313" key="1">
    <source>
        <dbReference type="EMBL" id="CAD8175483.1"/>
    </source>
</evidence>
<reference evidence="1" key="1">
    <citation type="submission" date="2021-01" db="EMBL/GenBank/DDBJ databases">
        <authorList>
            <consortium name="Genoscope - CEA"/>
            <person name="William W."/>
        </authorList>
    </citation>
    <scope>NUCLEOTIDE SEQUENCE</scope>
</reference>
<dbReference type="AlphaFoldDB" id="A0A8S1VGB0"/>
<comment type="caution">
    <text evidence="1">The sequence shown here is derived from an EMBL/GenBank/DDBJ whole genome shotgun (WGS) entry which is preliminary data.</text>
</comment>
<dbReference type="EMBL" id="CAJJDO010000063">
    <property type="protein sequence ID" value="CAD8175483.1"/>
    <property type="molecule type" value="Genomic_DNA"/>
</dbReference>
<organism evidence="1 2">
    <name type="scientific">Paramecium pentaurelia</name>
    <dbReference type="NCBI Taxonomy" id="43138"/>
    <lineage>
        <taxon>Eukaryota</taxon>
        <taxon>Sar</taxon>
        <taxon>Alveolata</taxon>
        <taxon>Ciliophora</taxon>
        <taxon>Intramacronucleata</taxon>
        <taxon>Oligohymenophorea</taxon>
        <taxon>Peniculida</taxon>
        <taxon>Parameciidae</taxon>
        <taxon>Paramecium</taxon>
    </lineage>
</organism>
<proteinExistence type="predicted"/>
<accession>A0A8S1VGB0</accession>